<feature type="compositionally biased region" description="Polar residues" evidence="1">
    <location>
        <begin position="10"/>
        <end position="31"/>
    </location>
</feature>
<feature type="region of interest" description="Disordered" evidence="1">
    <location>
        <begin position="1"/>
        <end position="67"/>
    </location>
</feature>
<dbReference type="HOGENOM" id="CLU_2812865_0_0_1"/>
<gene>
    <name evidence="2" type="ORF">LEMA_uP094120.1</name>
</gene>
<dbReference type="RefSeq" id="XP_003841482.1">
    <property type="nucleotide sequence ID" value="XM_003841434.1"/>
</dbReference>
<dbReference type="Proteomes" id="UP000002668">
    <property type="component" value="Genome"/>
</dbReference>
<dbReference type="InParanoid" id="E5A2Z0"/>
<sequence>MDSAGHTSLPDFTSMSRTTIGLDPTSSQSHKANAGGASAQPNFPDRQARQARVSQQAGVRLPYPGTS</sequence>
<name>E5A2Z0_LEPMJ</name>
<keyword evidence="3" id="KW-1185">Reference proteome</keyword>
<proteinExistence type="predicted"/>
<accession>E5A2Z0</accession>
<reference evidence="3" key="1">
    <citation type="journal article" date="2011" name="Nat. Commun.">
        <title>Effector diversification within compartments of the Leptosphaeria maculans genome affected by Repeat-Induced Point mutations.</title>
        <authorList>
            <person name="Rouxel T."/>
            <person name="Grandaubert J."/>
            <person name="Hane J.K."/>
            <person name="Hoede C."/>
            <person name="van de Wouw A.P."/>
            <person name="Couloux A."/>
            <person name="Dominguez V."/>
            <person name="Anthouard V."/>
            <person name="Bally P."/>
            <person name="Bourras S."/>
            <person name="Cozijnsen A.J."/>
            <person name="Ciuffetti L.M."/>
            <person name="Degrave A."/>
            <person name="Dilmaghani A."/>
            <person name="Duret L."/>
            <person name="Fudal I."/>
            <person name="Goodwin S.B."/>
            <person name="Gout L."/>
            <person name="Glaser N."/>
            <person name="Linglin J."/>
            <person name="Kema G.H.J."/>
            <person name="Lapalu N."/>
            <person name="Lawrence C.B."/>
            <person name="May K."/>
            <person name="Meyer M."/>
            <person name="Ollivier B."/>
            <person name="Poulain J."/>
            <person name="Schoch C.L."/>
            <person name="Simon A."/>
            <person name="Spatafora J.W."/>
            <person name="Stachowiak A."/>
            <person name="Turgeon B.G."/>
            <person name="Tyler B.M."/>
            <person name="Vincent D."/>
            <person name="Weissenbach J."/>
            <person name="Amselem J."/>
            <person name="Quesneville H."/>
            <person name="Oliver R.P."/>
            <person name="Wincker P."/>
            <person name="Balesdent M.-H."/>
            <person name="Howlett B.J."/>
        </authorList>
    </citation>
    <scope>NUCLEOTIDE SEQUENCE [LARGE SCALE GENOMIC DNA]</scope>
    <source>
        <strain evidence="3">JN3 / isolate v23.1.3 / race Av1-4-5-6-7-8</strain>
    </source>
</reference>
<dbReference type="VEuPathDB" id="FungiDB:LEMA_uP094120.1"/>
<dbReference type="GeneID" id="13286400"/>
<evidence type="ECO:0000256" key="1">
    <source>
        <dbReference type="SAM" id="MobiDB-lite"/>
    </source>
</evidence>
<evidence type="ECO:0000313" key="2">
    <source>
        <dbReference type="EMBL" id="CBX98003.1"/>
    </source>
</evidence>
<dbReference type="AlphaFoldDB" id="E5A2Z0"/>
<protein>
    <submittedName>
        <fullName evidence="2">Predicted protein</fullName>
    </submittedName>
</protein>
<organism evidence="3">
    <name type="scientific">Leptosphaeria maculans (strain JN3 / isolate v23.1.3 / race Av1-4-5-6-7-8)</name>
    <name type="common">Blackleg fungus</name>
    <name type="synonym">Phoma lingam</name>
    <dbReference type="NCBI Taxonomy" id="985895"/>
    <lineage>
        <taxon>Eukaryota</taxon>
        <taxon>Fungi</taxon>
        <taxon>Dikarya</taxon>
        <taxon>Ascomycota</taxon>
        <taxon>Pezizomycotina</taxon>
        <taxon>Dothideomycetes</taxon>
        <taxon>Pleosporomycetidae</taxon>
        <taxon>Pleosporales</taxon>
        <taxon>Pleosporineae</taxon>
        <taxon>Leptosphaeriaceae</taxon>
        <taxon>Plenodomus</taxon>
        <taxon>Plenodomus lingam/Leptosphaeria maculans species complex</taxon>
    </lineage>
</organism>
<evidence type="ECO:0000313" key="3">
    <source>
        <dbReference type="Proteomes" id="UP000002668"/>
    </source>
</evidence>
<dbReference type="EMBL" id="FP929133">
    <property type="protein sequence ID" value="CBX98003.1"/>
    <property type="molecule type" value="Genomic_DNA"/>
</dbReference>
<feature type="compositionally biased region" description="Low complexity" evidence="1">
    <location>
        <begin position="50"/>
        <end position="60"/>
    </location>
</feature>